<dbReference type="EMBL" id="CP111024">
    <property type="protein sequence ID" value="WAR23643.1"/>
    <property type="molecule type" value="Genomic_DNA"/>
</dbReference>
<evidence type="ECO:0000256" key="1">
    <source>
        <dbReference type="SAM" id="Phobius"/>
    </source>
</evidence>
<evidence type="ECO:0000313" key="3">
    <source>
        <dbReference type="Proteomes" id="UP001164746"/>
    </source>
</evidence>
<organism evidence="2 3">
    <name type="scientific">Mya arenaria</name>
    <name type="common">Soft-shell clam</name>
    <dbReference type="NCBI Taxonomy" id="6604"/>
    <lineage>
        <taxon>Eukaryota</taxon>
        <taxon>Metazoa</taxon>
        <taxon>Spiralia</taxon>
        <taxon>Lophotrochozoa</taxon>
        <taxon>Mollusca</taxon>
        <taxon>Bivalvia</taxon>
        <taxon>Autobranchia</taxon>
        <taxon>Heteroconchia</taxon>
        <taxon>Euheterodonta</taxon>
        <taxon>Imparidentia</taxon>
        <taxon>Neoheterodontei</taxon>
        <taxon>Myida</taxon>
        <taxon>Myoidea</taxon>
        <taxon>Myidae</taxon>
        <taxon>Mya</taxon>
    </lineage>
</organism>
<dbReference type="Proteomes" id="UP001164746">
    <property type="component" value="Chromosome 13"/>
</dbReference>
<evidence type="ECO:0000313" key="2">
    <source>
        <dbReference type="EMBL" id="WAR23643.1"/>
    </source>
</evidence>
<feature type="transmembrane region" description="Helical" evidence="1">
    <location>
        <begin position="12"/>
        <end position="35"/>
    </location>
</feature>
<keyword evidence="1" id="KW-1133">Transmembrane helix</keyword>
<keyword evidence="1" id="KW-0812">Transmembrane</keyword>
<protein>
    <recommendedName>
        <fullName evidence="4">Methyltransferase domain-containing protein</fullName>
    </recommendedName>
</protein>
<dbReference type="PANTHER" id="PTHR32026">
    <property type="entry name" value="METHYLTRANSFERASE-LIKE PROTEIN 24"/>
    <property type="match status" value="1"/>
</dbReference>
<evidence type="ECO:0008006" key="4">
    <source>
        <dbReference type="Google" id="ProtNLM"/>
    </source>
</evidence>
<sequence>MTFLKRKSLRAGFVILFIVSVLLLLYISDLLPFGAKWDDGKGQEREVLPSIQEMHSMSHAELALLYHKYINTVQVLCKRIVRIGNLGEGGWEVCEDPDVKPSRPCLVYSFGMNKYPEGSRGTRKWFYQTGLFETTEKFQNGWQDKLDVLKIDIEKYEWLSLTQIYENGGLKNVKQLIVEFHITIMSGDPEKLEYIQGLGILKMLYDNGFKIFYSHRNMWCKFQSEIQHVDDAGCHEVSFIYIP</sequence>
<dbReference type="PANTHER" id="PTHR32026:SF10">
    <property type="entry name" value="METHYLTRANSFERASE-LIKE PROTEIN 24-RELATED"/>
    <property type="match status" value="1"/>
</dbReference>
<keyword evidence="3" id="KW-1185">Reference proteome</keyword>
<reference evidence="2" key="1">
    <citation type="submission" date="2022-11" db="EMBL/GenBank/DDBJ databases">
        <title>Centuries of genome instability and evolution in soft-shell clam transmissible cancer (bioRxiv).</title>
        <authorList>
            <person name="Hart S.F.M."/>
            <person name="Yonemitsu M.A."/>
            <person name="Giersch R.M."/>
            <person name="Beal B.F."/>
            <person name="Arriagada G."/>
            <person name="Davis B.W."/>
            <person name="Ostrander E.A."/>
            <person name="Goff S.P."/>
            <person name="Metzger M.J."/>
        </authorList>
    </citation>
    <scope>NUCLEOTIDE SEQUENCE</scope>
    <source>
        <strain evidence="2">MELC-2E11</strain>
        <tissue evidence="2">Siphon/mantle</tissue>
    </source>
</reference>
<dbReference type="InterPro" id="IPR026913">
    <property type="entry name" value="METTL24"/>
</dbReference>
<keyword evidence="1" id="KW-0472">Membrane</keyword>
<gene>
    <name evidence="2" type="ORF">MAR_037312</name>
</gene>
<name>A0ABY7FN49_MYAAR</name>
<proteinExistence type="predicted"/>
<accession>A0ABY7FN49</accession>